<organism evidence="16 17">
    <name type="scientific">[Candida] anglica</name>
    <dbReference type="NCBI Taxonomy" id="148631"/>
    <lineage>
        <taxon>Eukaryota</taxon>
        <taxon>Fungi</taxon>
        <taxon>Dikarya</taxon>
        <taxon>Ascomycota</taxon>
        <taxon>Saccharomycotina</taxon>
        <taxon>Pichiomycetes</taxon>
        <taxon>Debaryomycetaceae</taxon>
        <taxon>Kurtzmaniella</taxon>
    </lineage>
</organism>
<dbReference type="InterPro" id="IPR033876">
    <property type="entry name" value="SAP-like"/>
</dbReference>
<evidence type="ECO:0000256" key="5">
    <source>
        <dbReference type="ARBA" id="ARBA00022525"/>
    </source>
</evidence>
<dbReference type="EMBL" id="OZ004258">
    <property type="protein sequence ID" value="CAK7912782.1"/>
    <property type="molecule type" value="Genomic_DNA"/>
</dbReference>
<dbReference type="PRINTS" id="PR00792">
    <property type="entry name" value="PEPSIN"/>
</dbReference>
<evidence type="ECO:0000256" key="2">
    <source>
        <dbReference type="ARBA" id="ARBA00004613"/>
    </source>
</evidence>
<evidence type="ECO:0000313" key="16">
    <source>
        <dbReference type="EMBL" id="CAK7912782.1"/>
    </source>
</evidence>
<keyword evidence="10" id="KW-0865">Zymogen</keyword>
<comment type="similarity">
    <text evidence="3 12">Belongs to the peptidase A1 family.</text>
</comment>
<evidence type="ECO:0000256" key="4">
    <source>
        <dbReference type="ARBA" id="ARBA00013207"/>
    </source>
</evidence>
<dbReference type="PANTHER" id="PTHR47966:SF65">
    <property type="entry name" value="ASPARTIC-TYPE ENDOPEPTIDASE"/>
    <property type="match status" value="1"/>
</dbReference>
<dbReference type="Gene3D" id="2.40.70.10">
    <property type="entry name" value="Acid Proteases"/>
    <property type="match status" value="2"/>
</dbReference>
<feature type="chain" id="PRO_5045666498" description="candidapepsin" evidence="14">
    <location>
        <begin position="20"/>
        <end position="422"/>
    </location>
</feature>
<dbReference type="EC" id="3.4.23.24" evidence="4"/>
<evidence type="ECO:0000256" key="6">
    <source>
        <dbReference type="ARBA" id="ARBA00022670"/>
    </source>
</evidence>
<dbReference type="InterPro" id="IPR033121">
    <property type="entry name" value="PEPTIDASE_A1"/>
</dbReference>
<keyword evidence="9 12" id="KW-0378">Hydrolase</keyword>
<keyword evidence="17" id="KW-1185">Reference proteome</keyword>
<dbReference type="InterPro" id="IPR021109">
    <property type="entry name" value="Peptidase_aspartic_dom_sf"/>
</dbReference>
<comment type="catalytic activity">
    <reaction evidence="1">
        <text>Preferential cleavage at the carboxyl of hydrophobic amino acids, but fails to cleave 15-Leu-|-Tyr-16, 16-Tyr-|-Leu-17 and 24-Phe-|-Phe-25 of insulin B chain. Activates trypsinogen, and degrades keratin.</text>
        <dbReference type="EC" id="3.4.23.24"/>
    </reaction>
</comment>
<gene>
    <name evidence="16" type="primary">SAP3</name>
    <name evidence="16" type="ORF">CAAN4_F08592</name>
</gene>
<evidence type="ECO:0000256" key="14">
    <source>
        <dbReference type="SAM" id="SignalP"/>
    </source>
</evidence>
<dbReference type="PANTHER" id="PTHR47966">
    <property type="entry name" value="BETA-SITE APP-CLEAVING ENZYME, ISOFORM A-RELATED"/>
    <property type="match status" value="1"/>
</dbReference>
<evidence type="ECO:0000313" key="17">
    <source>
        <dbReference type="Proteomes" id="UP001497600"/>
    </source>
</evidence>
<reference evidence="16 17" key="1">
    <citation type="submission" date="2024-01" db="EMBL/GenBank/DDBJ databases">
        <authorList>
            <consortium name="Genoscope - CEA"/>
            <person name="William W."/>
        </authorList>
    </citation>
    <scope>NUCLEOTIDE SEQUENCE [LARGE SCALE GENOMIC DNA]</scope>
    <source>
        <strain evidence="16 17">29B2s-10</strain>
    </source>
</reference>
<keyword evidence="5" id="KW-0964">Secreted</keyword>
<sequence length="422" mass="45013">MKLALISIATSFFASTVLAADGFIKLDFDVHRGRGSKTSAFKSSAKSRGGRKGYHGSVKGAGNSTVFASSGASSIAVDNELTFYSVNVTVGTPPQQVEVLLDTGSADLWVPSTSQEGSGAFVSRKSSTYKSLNEKFHISYGDYTYATGVYATDTFALEGNFNIPNFQFGYATSTNSTPVLGIGYKTLEATTQSEPLYDNLVYRLSEAGLIEVPAFSLYLNDISSVTGSIIFGGIDNDKYSGDLVSIPVSSYEQDGTDYGYIYYQIPLNSVTFGGKTVQDGGSYLFDSGTTISEVNSAVVESIANSIGAHLDDASGFYIYDVGSVDLTQTVSFTFGSKTIEVTLEQLQYSYNWLVSTTGDADPYDVSHDTYGVLGLAPIPGGLGILGDNFLRSAYVVFNIQDHTLSLAQVKYTSESSISVISN</sequence>
<evidence type="ECO:0000256" key="1">
    <source>
        <dbReference type="ARBA" id="ARBA00001675"/>
    </source>
</evidence>
<evidence type="ECO:0000256" key="8">
    <source>
        <dbReference type="ARBA" id="ARBA00022750"/>
    </source>
</evidence>
<dbReference type="CDD" id="cd05474">
    <property type="entry name" value="SAP_like"/>
    <property type="match status" value="1"/>
</dbReference>
<feature type="region of interest" description="Disordered" evidence="13">
    <location>
        <begin position="35"/>
        <end position="56"/>
    </location>
</feature>
<keyword evidence="11" id="KW-1015">Disulfide bond</keyword>
<dbReference type="InterPro" id="IPR001461">
    <property type="entry name" value="Aspartic_peptidase_A1"/>
</dbReference>
<evidence type="ECO:0000256" key="9">
    <source>
        <dbReference type="ARBA" id="ARBA00022801"/>
    </source>
</evidence>
<evidence type="ECO:0000256" key="3">
    <source>
        <dbReference type="ARBA" id="ARBA00007447"/>
    </source>
</evidence>
<evidence type="ECO:0000256" key="13">
    <source>
        <dbReference type="SAM" id="MobiDB-lite"/>
    </source>
</evidence>
<evidence type="ECO:0000259" key="15">
    <source>
        <dbReference type="PROSITE" id="PS51767"/>
    </source>
</evidence>
<evidence type="ECO:0000256" key="7">
    <source>
        <dbReference type="ARBA" id="ARBA00022729"/>
    </source>
</evidence>
<dbReference type="Pfam" id="PF00026">
    <property type="entry name" value="Asp"/>
    <property type="match status" value="1"/>
</dbReference>
<dbReference type="PROSITE" id="PS00141">
    <property type="entry name" value="ASP_PROTEASE"/>
    <property type="match status" value="1"/>
</dbReference>
<dbReference type="Proteomes" id="UP001497600">
    <property type="component" value="Chromosome F"/>
</dbReference>
<evidence type="ECO:0000256" key="12">
    <source>
        <dbReference type="RuleBase" id="RU000454"/>
    </source>
</evidence>
<feature type="compositionally biased region" description="Low complexity" evidence="13">
    <location>
        <begin position="36"/>
        <end position="47"/>
    </location>
</feature>
<name>A0ABP0EF68_9ASCO</name>
<evidence type="ECO:0000256" key="10">
    <source>
        <dbReference type="ARBA" id="ARBA00023145"/>
    </source>
</evidence>
<keyword evidence="8 12" id="KW-0064">Aspartyl protease</keyword>
<comment type="subcellular location">
    <subcellularLocation>
        <location evidence="2">Secreted</location>
    </subcellularLocation>
</comment>
<keyword evidence="6 12" id="KW-0645">Protease</keyword>
<accession>A0ABP0EF68</accession>
<dbReference type="PROSITE" id="PS51767">
    <property type="entry name" value="PEPTIDASE_A1"/>
    <property type="match status" value="1"/>
</dbReference>
<dbReference type="InterPro" id="IPR001969">
    <property type="entry name" value="Aspartic_peptidase_AS"/>
</dbReference>
<dbReference type="SUPFAM" id="SSF50630">
    <property type="entry name" value="Acid proteases"/>
    <property type="match status" value="1"/>
</dbReference>
<feature type="signal peptide" evidence="14">
    <location>
        <begin position="1"/>
        <end position="19"/>
    </location>
</feature>
<feature type="domain" description="Peptidase A1" evidence="15">
    <location>
        <begin position="84"/>
        <end position="407"/>
    </location>
</feature>
<keyword evidence="7 14" id="KW-0732">Signal</keyword>
<protein>
    <recommendedName>
        <fullName evidence="4">candidapepsin</fullName>
        <ecNumber evidence="4">3.4.23.24</ecNumber>
    </recommendedName>
</protein>
<evidence type="ECO:0000256" key="11">
    <source>
        <dbReference type="ARBA" id="ARBA00023157"/>
    </source>
</evidence>
<proteinExistence type="inferred from homology"/>